<accession>A0A0L0C339</accession>
<evidence type="ECO:0000256" key="1">
    <source>
        <dbReference type="SAM" id="MobiDB-lite"/>
    </source>
</evidence>
<name>A0A0L0C339_LUCCU</name>
<feature type="compositionally biased region" description="Basic and acidic residues" evidence="1">
    <location>
        <begin position="222"/>
        <end position="233"/>
    </location>
</feature>
<evidence type="ECO:0000313" key="2">
    <source>
        <dbReference type="EMBL" id="KNC26681.1"/>
    </source>
</evidence>
<dbReference type="AlphaFoldDB" id="A0A0L0C339"/>
<protein>
    <submittedName>
        <fullName evidence="2">Uncharacterized protein</fullName>
    </submittedName>
</protein>
<feature type="region of interest" description="Disordered" evidence="1">
    <location>
        <begin position="170"/>
        <end position="189"/>
    </location>
</feature>
<dbReference type="EMBL" id="JRES01000964">
    <property type="protein sequence ID" value="KNC26681.1"/>
    <property type="molecule type" value="Genomic_DNA"/>
</dbReference>
<gene>
    <name evidence="2" type="ORF">FF38_07963</name>
</gene>
<organism evidence="2 3">
    <name type="scientific">Lucilia cuprina</name>
    <name type="common">Green bottle fly</name>
    <name type="synonym">Australian sheep blowfly</name>
    <dbReference type="NCBI Taxonomy" id="7375"/>
    <lineage>
        <taxon>Eukaryota</taxon>
        <taxon>Metazoa</taxon>
        <taxon>Ecdysozoa</taxon>
        <taxon>Arthropoda</taxon>
        <taxon>Hexapoda</taxon>
        <taxon>Insecta</taxon>
        <taxon>Pterygota</taxon>
        <taxon>Neoptera</taxon>
        <taxon>Endopterygota</taxon>
        <taxon>Diptera</taxon>
        <taxon>Brachycera</taxon>
        <taxon>Muscomorpha</taxon>
        <taxon>Oestroidea</taxon>
        <taxon>Calliphoridae</taxon>
        <taxon>Luciliinae</taxon>
        <taxon>Lucilia</taxon>
    </lineage>
</organism>
<comment type="caution">
    <text evidence="2">The sequence shown here is derived from an EMBL/GenBank/DDBJ whole genome shotgun (WGS) entry which is preliminary data.</text>
</comment>
<dbReference type="Proteomes" id="UP000037069">
    <property type="component" value="Unassembled WGS sequence"/>
</dbReference>
<feature type="region of interest" description="Disordered" evidence="1">
    <location>
        <begin position="205"/>
        <end position="246"/>
    </location>
</feature>
<evidence type="ECO:0000313" key="3">
    <source>
        <dbReference type="Proteomes" id="UP000037069"/>
    </source>
</evidence>
<sequence length="246" mass="27887">MFLSYESLLSALRTFLGPNNTQASDSNNAQSRVSHTNQGVRQADISTWLRFKYLRAMELLYIPSDINDVSRLWADKKYEHALAIMVTPKNSTLTSFWSHLLDCRGKSKEERAFDKRMRRMKNRANPTFLQQDREQARLRQAKWRRAKGIKPRPSSSGKMCSPVIFDPSSLFRSRRTNPAPTQNNGRMVNQSVQEPGNIIPDALTLNQIPAQTTPETNSPTLDEEHGTDSRPADAMEADDAEYPCGG</sequence>
<feature type="compositionally biased region" description="Acidic residues" evidence="1">
    <location>
        <begin position="235"/>
        <end position="246"/>
    </location>
</feature>
<feature type="region of interest" description="Disordered" evidence="1">
    <location>
        <begin position="143"/>
        <end position="162"/>
    </location>
</feature>
<feature type="compositionally biased region" description="Polar residues" evidence="1">
    <location>
        <begin position="176"/>
        <end position="189"/>
    </location>
</feature>
<reference evidence="2 3" key="1">
    <citation type="journal article" date="2015" name="Nat. Commun.">
        <title>Lucilia cuprina genome unlocks parasitic fly biology to underpin future interventions.</title>
        <authorList>
            <person name="Anstead C.A."/>
            <person name="Korhonen P.K."/>
            <person name="Young N.D."/>
            <person name="Hall R.S."/>
            <person name="Jex A.R."/>
            <person name="Murali S.C."/>
            <person name="Hughes D.S."/>
            <person name="Lee S.F."/>
            <person name="Perry T."/>
            <person name="Stroehlein A.J."/>
            <person name="Ansell B.R."/>
            <person name="Breugelmans B."/>
            <person name="Hofmann A."/>
            <person name="Qu J."/>
            <person name="Dugan S."/>
            <person name="Lee S.L."/>
            <person name="Chao H."/>
            <person name="Dinh H."/>
            <person name="Han Y."/>
            <person name="Doddapaneni H.V."/>
            <person name="Worley K.C."/>
            <person name="Muzny D.M."/>
            <person name="Ioannidis P."/>
            <person name="Waterhouse R.M."/>
            <person name="Zdobnov E.M."/>
            <person name="James P.J."/>
            <person name="Bagnall N.H."/>
            <person name="Kotze A.C."/>
            <person name="Gibbs R.A."/>
            <person name="Richards S."/>
            <person name="Batterham P."/>
            <person name="Gasser R.B."/>
        </authorList>
    </citation>
    <scope>NUCLEOTIDE SEQUENCE [LARGE SCALE GENOMIC DNA]</scope>
    <source>
        <strain evidence="2 3">LS</strain>
        <tissue evidence="2">Full body</tissue>
    </source>
</reference>
<keyword evidence="3" id="KW-1185">Reference proteome</keyword>
<proteinExistence type="predicted"/>
<feature type="compositionally biased region" description="Polar residues" evidence="1">
    <location>
        <begin position="205"/>
        <end position="220"/>
    </location>
</feature>